<keyword evidence="3" id="KW-0813">Transport</keyword>
<keyword evidence="6 8" id="KW-1133">Transmembrane helix</keyword>
<feature type="transmembrane region" description="Helical" evidence="8">
    <location>
        <begin position="292"/>
        <end position="316"/>
    </location>
</feature>
<dbReference type="PANTHER" id="PTHR21716">
    <property type="entry name" value="TRANSMEMBRANE PROTEIN"/>
    <property type="match status" value="1"/>
</dbReference>
<accession>A0A4R0NAY0</accession>
<evidence type="ECO:0000256" key="4">
    <source>
        <dbReference type="ARBA" id="ARBA00022475"/>
    </source>
</evidence>
<evidence type="ECO:0000256" key="7">
    <source>
        <dbReference type="ARBA" id="ARBA00023136"/>
    </source>
</evidence>
<dbReference type="AlphaFoldDB" id="A0A4R0NAY0"/>
<comment type="subcellular location">
    <subcellularLocation>
        <location evidence="1">Cell membrane</location>
        <topology evidence="1">Multi-pass membrane protein</topology>
    </subcellularLocation>
</comment>
<sequence>MDKLQRSVYILLFFILAFAGLYIGREFLIPVALAAILSMLFIRLCNWFESRHISRGLASLFCIMIFASSIALILFLLSWQLSSLLENMDAMKHRVTTIIEEMKGWVDDSIGVSKKTQENIIEQQAEGGGTAGGGMAAGFASTVLDILINTVLVLVYMYLFLFYRTHIKKFILKLVPKTEKSEADEVVHKSGKVAQQYLSGLGAMIAILWVMYGIGFSLVGVESAIFFAVLCGLLEIIPFVGNLTGTSITILAVMAQGGNTKMILSVIGIYFVVQFIQTYILEPLIVGEQVNINPLFTIMAIVFGELIWGIPGMILAIPLLGIVKIICDNVPELQPYGFLIGTEKEKRNKTGIIDKIKSYL</sequence>
<feature type="transmembrane region" description="Helical" evidence="8">
    <location>
        <begin position="60"/>
        <end position="81"/>
    </location>
</feature>
<organism evidence="9 10">
    <name type="scientific">Pedobacter psychroterrae</name>
    <dbReference type="NCBI Taxonomy" id="2530453"/>
    <lineage>
        <taxon>Bacteria</taxon>
        <taxon>Pseudomonadati</taxon>
        <taxon>Bacteroidota</taxon>
        <taxon>Sphingobacteriia</taxon>
        <taxon>Sphingobacteriales</taxon>
        <taxon>Sphingobacteriaceae</taxon>
        <taxon>Pedobacter</taxon>
    </lineage>
</organism>
<gene>
    <name evidence="9" type="ORF">EZ437_20185</name>
</gene>
<evidence type="ECO:0000313" key="9">
    <source>
        <dbReference type="EMBL" id="TCC97408.1"/>
    </source>
</evidence>
<keyword evidence="4" id="KW-1003">Cell membrane</keyword>
<feature type="transmembrane region" description="Helical" evidence="8">
    <location>
        <begin position="225"/>
        <end position="255"/>
    </location>
</feature>
<keyword evidence="7 8" id="KW-0472">Membrane</keyword>
<evidence type="ECO:0000256" key="8">
    <source>
        <dbReference type="SAM" id="Phobius"/>
    </source>
</evidence>
<reference evidence="9 10" key="1">
    <citation type="submission" date="2019-02" db="EMBL/GenBank/DDBJ databases">
        <title>Pedobacter sp. RP-1-14 sp. nov., isolated from Arctic soil.</title>
        <authorList>
            <person name="Dahal R.H."/>
        </authorList>
    </citation>
    <scope>NUCLEOTIDE SEQUENCE [LARGE SCALE GENOMIC DNA]</scope>
    <source>
        <strain evidence="9 10">RP-1-14</strain>
    </source>
</reference>
<proteinExistence type="inferred from homology"/>
<feature type="transmembrane region" description="Helical" evidence="8">
    <location>
        <begin position="146"/>
        <end position="163"/>
    </location>
</feature>
<dbReference type="InterPro" id="IPR002549">
    <property type="entry name" value="AI-2E-like"/>
</dbReference>
<dbReference type="GO" id="GO:0005886">
    <property type="term" value="C:plasma membrane"/>
    <property type="evidence" value="ECO:0007669"/>
    <property type="project" value="UniProtKB-SubCell"/>
</dbReference>
<dbReference type="OrthoDB" id="9793390at2"/>
<evidence type="ECO:0000313" key="10">
    <source>
        <dbReference type="Proteomes" id="UP000293347"/>
    </source>
</evidence>
<keyword evidence="5 8" id="KW-0812">Transmembrane</keyword>
<dbReference type="Proteomes" id="UP000293347">
    <property type="component" value="Unassembled WGS sequence"/>
</dbReference>
<feature type="transmembrane region" description="Helical" evidence="8">
    <location>
        <begin position="29"/>
        <end position="48"/>
    </location>
</feature>
<comment type="caution">
    <text evidence="9">The sequence shown here is derived from an EMBL/GenBank/DDBJ whole genome shotgun (WGS) entry which is preliminary data.</text>
</comment>
<evidence type="ECO:0000256" key="5">
    <source>
        <dbReference type="ARBA" id="ARBA00022692"/>
    </source>
</evidence>
<name>A0A4R0NAY0_9SPHI</name>
<evidence type="ECO:0000256" key="1">
    <source>
        <dbReference type="ARBA" id="ARBA00004651"/>
    </source>
</evidence>
<dbReference type="RefSeq" id="WP_131597942.1">
    <property type="nucleotide sequence ID" value="NZ_SJSL01000009.1"/>
</dbReference>
<feature type="transmembrane region" description="Helical" evidence="8">
    <location>
        <begin position="262"/>
        <end position="280"/>
    </location>
</feature>
<dbReference type="EMBL" id="SJSL01000009">
    <property type="protein sequence ID" value="TCC97408.1"/>
    <property type="molecule type" value="Genomic_DNA"/>
</dbReference>
<comment type="similarity">
    <text evidence="2">Belongs to the autoinducer-2 exporter (AI-2E) (TC 2.A.86) family.</text>
</comment>
<feature type="transmembrane region" description="Helical" evidence="8">
    <location>
        <begin position="7"/>
        <end position="23"/>
    </location>
</feature>
<dbReference type="Pfam" id="PF01594">
    <property type="entry name" value="AI-2E_transport"/>
    <property type="match status" value="1"/>
</dbReference>
<protein>
    <submittedName>
        <fullName evidence="9">AI-2E family transporter</fullName>
    </submittedName>
</protein>
<evidence type="ECO:0000256" key="3">
    <source>
        <dbReference type="ARBA" id="ARBA00022448"/>
    </source>
</evidence>
<dbReference type="PANTHER" id="PTHR21716:SF53">
    <property type="entry name" value="PERMEASE PERM-RELATED"/>
    <property type="match status" value="1"/>
</dbReference>
<evidence type="ECO:0000256" key="6">
    <source>
        <dbReference type="ARBA" id="ARBA00022989"/>
    </source>
</evidence>
<evidence type="ECO:0000256" key="2">
    <source>
        <dbReference type="ARBA" id="ARBA00009773"/>
    </source>
</evidence>
<feature type="transmembrane region" description="Helical" evidence="8">
    <location>
        <begin position="197"/>
        <end position="219"/>
    </location>
</feature>
<keyword evidence="10" id="KW-1185">Reference proteome</keyword>